<sequence length="816" mass="89892">MLRNYIRIAIRNLWTHRTFTLINVAGLATGIATSLLILEYVSFERSYDLFHQDVADIYRIRYNQLNGEGELAAKATTVASVGPGLQQAFPEVASMVRFHRSRAQLSYETPQLVRRFREDNVLAADPSFLTFFSFPLLKGNAATALRNPTSIVITQTLARKYFGNEEPVGKTLKMTGGYGDWAGGSYRDVSYYTVTGVLADSPANSHLSINALVSFTLFSRGEAELSNWGDSFYTYVRLRPGASAGGLDAKLPDYIRQTQGEASKDELQLQPLSRIHLDPPLLGEPGTNGSRLMVGVLLVVALFTSLIAWINYVNLATARATERAKEVGVRKVTGASGADLLRQFLLEALLLNTISMALAAGLVSLVQPTFNELVGQPLSLRMLTDQVWLLVCASFFAGGVLLSSLYPIFVNITVQPAAVLRGQWGAPARGLSLRKGLVVFQFVLSMLLIAGALGMYHQLTFMQRYDVGIRLDQRLVINGPATTDSTYQTKLNEIRARLLNTPGVQQVTASNLIPGKPITGLSRAGLVRRLNQREEESAGRYYFSAVDYSFPQTFGARLAAGRWFSPAFGADAAGGQSVVINETAARMLGYARPAQAIGQRINYRMQQTPTIVGVLRDYHQLSLRKALDPIIFELGDAPDGYLTVSLRPDQLPQTMVTIQQIWQKTFPDSPFSSFFLDEFFNRQYQLDWTFAYLAGLFAGLAIVVASLGLFGLAYQTTLQRNKEIGVRKVLGASVASIVALLSKDFLKLVVIAIVIASPLAWYALHRWLQNFAYKIDIEWWVFALAGLLAVGIALLTVSFQSVKAALMNPVRSLRSE</sequence>
<dbReference type="GO" id="GO:0022857">
    <property type="term" value="F:transmembrane transporter activity"/>
    <property type="evidence" value="ECO:0007669"/>
    <property type="project" value="TreeGrafter"/>
</dbReference>
<reference evidence="9 10" key="1">
    <citation type="submission" date="2019-01" db="EMBL/GenBank/DDBJ databases">
        <title>Spirosoma flava sp. nov., a propanil-degrading bacterium isolated from herbicide-contaminated soil.</title>
        <authorList>
            <person name="Zhang L."/>
            <person name="Jiang J.-D."/>
        </authorList>
    </citation>
    <scope>NUCLEOTIDE SEQUENCE [LARGE SCALE GENOMIC DNA]</scope>
    <source>
        <strain evidence="9 10">TY50</strain>
    </source>
</reference>
<accession>A0A4Q2UHM0</accession>
<keyword evidence="5 6" id="KW-0472">Membrane</keyword>
<evidence type="ECO:0000256" key="1">
    <source>
        <dbReference type="ARBA" id="ARBA00004651"/>
    </source>
</evidence>
<name>A0A4Q2UHM0_9BACT</name>
<gene>
    <name evidence="9" type="ORF">EQG79_15975</name>
</gene>
<feature type="transmembrane region" description="Helical" evidence="6">
    <location>
        <begin position="437"/>
        <end position="456"/>
    </location>
</feature>
<feature type="domain" description="ABC3 transporter permease C-terminal" evidence="7">
    <location>
        <begin position="696"/>
        <end position="809"/>
    </location>
</feature>
<feature type="transmembrane region" description="Helical" evidence="6">
    <location>
        <begin position="344"/>
        <end position="366"/>
    </location>
</feature>
<dbReference type="InterPro" id="IPR003838">
    <property type="entry name" value="ABC3_permease_C"/>
</dbReference>
<dbReference type="AlphaFoldDB" id="A0A4Q2UHM0"/>
<keyword evidence="10" id="KW-1185">Reference proteome</keyword>
<protein>
    <submittedName>
        <fullName evidence="9">ABC transporter permease</fullName>
    </submittedName>
</protein>
<feature type="transmembrane region" description="Helical" evidence="6">
    <location>
        <begin position="690"/>
        <end position="712"/>
    </location>
</feature>
<feature type="transmembrane region" description="Helical" evidence="6">
    <location>
        <begin position="779"/>
        <end position="799"/>
    </location>
</feature>
<dbReference type="PANTHER" id="PTHR30572:SF18">
    <property type="entry name" value="ABC-TYPE MACROLIDE FAMILY EXPORT SYSTEM PERMEASE COMPONENT 2"/>
    <property type="match status" value="1"/>
</dbReference>
<evidence type="ECO:0000313" key="9">
    <source>
        <dbReference type="EMBL" id="RYC68903.1"/>
    </source>
</evidence>
<keyword evidence="4 6" id="KW-1133">Transmembrane helix</keyword>
<dbReference type="InterPro" id="IPR050250">
    <property type="entry name" value="Macrolide_Exporter_MacB"/>
</dbReference>
<evidence type="ECO:0000256" key="2">
    <source>
        <dbReference type="ARBA" id="ARBA00022475"/>
    </source>
</evidence>
<keyword evidence="3 6" id="KW-0812">Transmembrane</keyword>
<evidence type="ECO:0000256" key="6">
    <source>
        <dbReference type="SAM" id="Phobius"/>
    </source>
</evidence>
<dbReference type="InterPro" id="IPR025857">
    <property type="entry name" value="MacB_PCD"/>
</dbReference>
<dbReference type="Pfam" id="PF02687">
    <property type="entry name" value="FtsX"/>
    <property type="match status" value="2"/>
</dbReference>
<evidence type="ECO:0000259" key="8">
    <source>
        <dbReference type="Pfam" id="PF12704"/>
    </source>
</evidence>
<feature type="domain" description="MacB-like periplasmic core" evidence="8">
    <location>
        <begin position="20"/>
        <end position="251"/>
    </location>
</feature>
<comment type="subcellular location">
    <subcellularLocation>
        <location evidence="1">Cell membrane</location>
        <topology evidence="1">Multi-pass membrane protein</topology>
    </subcellularLocation>
</comment>
<evidence type="ECO:0000259" key="7">
    <source>
        <dbReference type="Pfam" id="PF02687"/>
    </source>
</evidence>
<dbReference type="PANTHER" id="PTHR30572">
    <property type="entry name" value="MEMBRANE COMPONENT OF TRANSPORTER-RELATED"/>
    <property type="match status" value="1"/>
</dbReference>
<dbReference type="EMBL" id="SBLB01000004">
    <property type="protein sequence ID" value="RYC68903.1"/>
    <property type="molecule type" value="Genomic_DNA"/>
</dbReference>
<feature type="transmembrane region" description="Helical" evidence="6">
    <location>
        <begin position="20"/>
        <end position="41"/>
    </location>
</feature>
<keyword evidence="2" id="KW-1003">Cell membrane</keyword>
<feature type="transmembrane region" description="Helical" evidence="6">
    <location>
        <begin position="387"/>
        <end position="409"/>
    </location>
</feature>
<dbReference type="Proteomes" id="UP000290407">
    <property type="component" value="Unassembled WGS sequence"/>
</dbReference>
<dbReference type="Pfam" id="PF12704">
    <property type="entry name" value="MacB_PCD"/>
    <property type="match status" value="2"/>
</dbReference>
<comment type="caution">
    <text evidence="9">The sequence shown here is derived from an EMBL/GenBank/DDBJ whole genome shotgun (WGS) entry which is preliminary data.</text>
</comment>
<proteinExistence type="predicted"/>
<evidence type="ECO:0000313" key="10">
    <source>
        <dbReference type="Proteomes" id="UP000290407"/>
    </source>
</evidence>
<evidence type="ECO:0000256" key="4">
    <source>
        <dbReference type="ARBA" id="ARBA00022989"/>
    </source>
</evidence>
<feature type="transmembrane region" description="Helical" evidence="6">
    <location>
        <begin position="748"/>
        <end position="767"/>
    </location>
</feature>
<evidence type="ECO:0000256" key="3">
    <source>
        <dbReference type="ARBA" id="ARBA00022692"/>
    </source>
</evidence>
<evidence type="ECO:0000256" key="5">
    <source>
        <dbReference type="ARBA" id="ARBA00023136"/>
    </source>
</evidence>
<feature type="domain" description="MacB-like periplasmic core" evidence="8">
    <location>
        <begin position="486"/>
        <end position="620"/>
    </location>
</feature>
<organism evidence="9 10">
    <name type="scientific">Spirosoma sordidisoli</name>
    <dbReference type="NCBI Taxonomy" id="2502893"/>
    <lineage>
        <taxon>Bacteria</taxon>
        <taxon>Pseudomonadati</taxon>
        <taxon>Bacteroidota</taxon>
        <taxon>Cytophagia</taxon>
        <taxon>Cytophagales</taxon>
        <taxon>Cytophagaceae</taxon>
        <taxon>Spirosoma</taxon>
    </lineage>
</organism>
<dbReference type="GO" id="GO:0005886">
    <property type="term" value="C:plasma membrane"/>
    <property type="evidence" value="ECO:0007669"/>
    <property type="project" value="UniProtKB-SubCell"/>
</dbReference>
<feature type="transmembrane region" description="Helical" evidence="6">
    <location>
        <begin position="292"/>
        <end position="312"/>
    </location>
</feature>
<dbReference type="RefSeq" id="WP_129602527.1">
    <property type="nucleotide sequence ID" value="NZ_SBLB01000004.1"/>
</dbReference>
<feature type="domain" description="ABC3 transporter permease C-terminal" evidence="7">
    <location>
        <begin position="299"/>
        <end position="408"/>
    </location>
</feature>